<dbReference type="InterPro" id="IPR025392">
    <property type="entry name" value="DUF4124"/>
</dbReference>
<feature type="domain" description="DUF4124" evidence="2">
    <location>
        <begin position="9"/>
        <end position="51"/>
    </location>
</feature>
<accession>A0ABQ4NYI4</accession>
<dbReference type="RefSeq" id="WP_220778196.1">
    <property type="nucleotide sequence ID" value="NZ_BPEY01000001.1"/>
</dbReference>
<name>A0ABQ4NYI4_9GAMM</name>
<keyword evidence="1" id="KW-0732">Signal</keyword>
<gene>
    <name evidence="3" type="ORF">TUM4438_00140</name>
</gene>
<keyword evidence="4" id="KW-1185">Reference proteome</keyword>
<comment type="caution">
    <text evidence="3">The sequence shown here is derived from an EMBL/GenBank/DDBJ whole genome shotgun (WGS) entry which is preliminary data.</text>
</comment>
<evidence type="ECO:0000259" key="2">
    <source>
        <dbReference type="Pfam" id="PF13511"/>
    </source>
</evidence>
<dbReference type="Pfam" id="PF13511">
    <property type="entry name" value="DUF4124"/>
    <property type="match status" value="1"/>
</dbReference>
<evidence type="ECO:0000256" key="1">
    <source>
        <dbReference type="SAM" id="SignalP"/>
    </source>
</evidence>
<evidence type="ECO:0000313" key="3">
    <source>
        <dbReference type="EMBL" id="GIU40007.1"/>
    </source>
</evidence>
<reference evidence="3" key="1">
    <citation type="submission" date="2021-05" db="EMBL/GenBank/DDBJ databases">
        <title>Molecular characterization for Shewanella algae harboring chromosomal blaOXA-55-like strains isolated from clinical and environment sample.</title>
        <authorList>
            <person name="Ohama Y."/>
            <person name="Aoki K."/>
            <person name="Harada S."/>
            <person name="Moriya K."/>
            <person name="Ishii Y."/>
            <person name="Tateda K."/>
        </authorList>
    </citation>
    <scope>NUCLEOTIDE SEQUENCE</scope>
    <source>
        <strain evidence="3">JCM 11563</strain>
    </source>
</reference>
<dbReference type="Proteomes" id="UP000887104">
    <property type="component" value="Unassembled WGS sequence"/>
</dbReference>
<protein>
    <recommendedName>
        <fullName evidence="2">DUF4124 domain-containing protein</fullName>
    </recommendedName>
</protein>
<evidence type="ECO:0000313" key="4">
    <source>
        <dbReference type="Proteomes" id="UP000887104"/>
    </source>
</evidence>
<proteinExistence type="predicted"/>
<dbReference type="EMBL" id="BPEY01000001">
    <property type="protein sequence ID" value="GIU40007.1"/>
    <property type="molecule type" value="Genomic_DNA"/>
</dbReference>
<organism evidence="3 4">
    <name type="scientific">Shewanella sairae</name>
    <dbReference type="NCBI Taxonomy" id="190310"/>
    <lineage>
        <taxon>Bacteria</taxon>
        <taxon>Pseudomonadati</taxon>
        <taxon>Pseudomonadota</taxon>
        <taxon>Gammaproteobacteria</taxon>
        <taxon>Alteromonadales</taxon>
        <taxon>Shewanellaceae</taxon>
        <taxon>Shewanella</taxon>
    </lineage>
</organism>
<sequence length="184" mass="20788">MRVGLILIVLLSMSYAHATVYKWIDENGKVHFSDEPVKNAEVVEFKKNTQNNIKLPEIIEPPIEDTPDAIDINNTKYELNIVSPSEEETIRSNEGNITIIADISPQLFSPHKLVLYMDGEKQGASQSSNLFKLKGIDRGEHTFTIKAVTKNGKQLASSKPRKVFLHRTSLNQPKILRPQPRNNN</sequence>
<feature type="chain" id="PRO_5047008902" description="DUF4124 domain-containing protein" evidence="1">
    <location>
        <begin position="19"/>
        <end position="184"/>
    </location>
</feature>
<feature type="signal peptide" evidence="1">
    <location>
        <begin position="1"/>
        <end position="18"/>
    </location>
</feature>